<accession>S0DHC1</accession>
<dbReference type="EMBL" id="HF562912">
    <property type="protein sequence ID" value="CCQ19284.1"/>
    <property type="molecule type" value="Genomic_DNA"/>
</dbReference>
<organism evidence="1">
    <name type="scientific">Cotesia sesamiae Kitale bracovirus</name>
    <dbReference type="NCBI Taxonomy" id="452648"/>
    <lineage>
        <taxon>Viruses</taxon>
        <taxon>Viruses incertae sedis</taxon>
        <taxon>Polydnaviriformidae</taxon>
        <taxon>Bracoviriform</taxon>
        <taxon>Cotesia sesamiae bracovirus</taxon>
    </lineage>
</organism>
<name>S0DHC1_9VIRU</name>
<protein>
    <submittedName>
        <fullName evidence="1">EP1-like</fullName>
    </submittedName>
</protein>
<reference evidence="1" key="1">
    <citation type="journal article" date="2013" name="PLoS ONE">
        <title>Adaptive selection on bracovirus genomes drives the specialization of cotesia parasitoid wasps.</title>
        <authorList>
            <person name="Jancek S."/>
            <person name="Bezier A."/>
            <person name="Gayral P."/>
            <person name="Paillusson C."/>
            <person name="Kaiser L."/>
            <person name="Dupas S."/>
            <person name="Le Ru B.P."/>
            <person name="Barbe V."/>
            <person name="Periquet G."/>
            <person name="Drezen J.-M."/>
            <person name="Herniou E.A."/>
        </authorList>
    </citation>
    <scope>NUCLEOTIDE SEQUENCE</scope>
    <source>
        <strain evidence="1">Kitale</strain>
    </source>
</reference>
<proteinExistence type="predicted"/>
<sequence>MFAKLLVFVLALHMAMCKSMSIKKHSIRMTRPTLSLTSKPTPTQTWTTLPTTLPTPEILSYPLHGTIEFLDCPDVVHKGIFIEIREILNLKNSCKLQAESIIIEESMISVEGKTLYLIAKDVKILRTTFKGNNQNIRIVAKDIYIASVRFVGNNSTFEALGVTVFKFNNYHEGDDLRYKVMGSYVNEHVEIYGGTQQYHNLTVADIQQIRDEYSEDLSIYDRVGFETGNSSSVSDQRRYISRQSCIFRGNYQNHFINAPFYCKNNNHNDVDNIIVWGSAAECKINANLSIPTEKIFKYRGIEYDVI</sequence>
<evidence type="ECO:0000313" key="1">
    <source>
        <dbReference type="EMBL" id="CCQ19284.1"/>
    </source>
</evidence>
<gene>
    <name evidence="1" type="primary">ep1-like</name>
    <name evidence="1" type="ORF">CSKBV_8.1</name>
</gene>